<reference evidence="1 2" key="1">
    <citation type="journal article" date="2018" name="Evol. Lett.">
        <title>Horizontal gene cluster transfer increased hallucinogenic mushroom diversity.</title>
        <authorList>
            <person name="Reynolds H.T."/>
            <person name="Vijayakumar V."/>
            <person name="Gluck-Thaler E."/>
            <person name="Korotkin H.B."/>
            <person name="Matheny P.B."/>
            <person name="Slot J.C."/>
        </authorList>
    </citation>
    <scope>NUCLEOTIDE SEQUENCE [LARGE SCALE GENOMIC DNA]</scope>
    <source>
        <strain evidence="1 2">2629</strain>
    </source>
</reference>
<dbReference type="Gene3D" id="1.10.510.10">
    <property type="entry name" value="Transferase(Phosphotransferase) domain 1"/>
    <property type="match status" value="1"/>
</dbReference>
<dbReference type="Proteomes" id="UP000284842">
    <property type="component" value="Unassembled WGS sequence"/>
</dbReference>
<comment type="caution">
    <text evidence="1">The sequence shown here is derived from an EMBL/GenBank/DDBJ whole genome shotgun (WGS) entry which is preliminary data.</text>
</comment>
<dbReference type="InParanoid" id="A0A409WC01"/>
<evidence type="ECO:0000313" key="1">
    <source>
        <dbReference type="EMBL" id="PPQ76009.1"/>
    </source>
</evidence>
<dbReference type="EMBL" id="NHTK01005618">
    <property type="protein sequence ID" value="PPQ76009.1"/>
    <property type="molecule type" value="Genomic_DNA"/>
</dbReference>
<dbReference type="OrthoDB" id="2722301at2759"/>
<dbReference type="InterPro" id="IPR011009">
    <property type="entry name" value="Kinase-like_dom_sf"/>
</dbReference>
<evidence type="ECO:0008006" key="3">
    <source>
        <dbReference type="Google" id="ProtNLM"/>
    </source>
</evidence>
<protein>
    <recommendedName>
        <fullName evidence="3">Protein kinase domain-containing protein</fullName>
    </recommendedName>
</protein>
<organism evidence="1 2">
    <name type="scientific">Panaeolus cyanescens</name>
    <dbReference type="NCBI Taxonomy" id="181874"/>
    <lineage>
        <taxon>Eukaryota</taxon>
        <taxon>Fungi</taxon>
        <taxon>Dikarya</taxon>
        <taxon>Basidiomycota</taxon>
        <taxon>Agaricomycotina</taxon>
        <taxon>Agaricomycetes</taxon>
        <taxon>Agaricomycetidae</taxon>
        <taxon>Agaricales</taxon>
        <taxon>Agaricineae</taxon>
        <taxon>Galeropsidaceae</taxon>
        <taxon>Panaeolus</taxon>
    </lineage>
</organism>
<keyword evidence="2" id="KW-1185">Reference proteome</keyword>
<proteinExistence type="predicted"/>
<evidence type="ECO:0000313" key="2">
    <source>
        <dbReference type="Proteomes" id="UP000284842"/>
    </source>
</evidence>
<dbReference type="AlphaFoldDB" id="A0A409WC01"/>
<gene>
    <name evidence="1" type="ORF">CVT24_006540</name>
</gene>
<name>A0A409WC01_9AGAR</name>
<sequence>MILISTAYGNNILTVLARIRQHTPAAAKFLTVLLLASGVVQFLRRMSGLSRWDQFSQRLAWKLRPYFSRHPVSRDIVRWRIDSMDIDINNLEVVTPLMKENNTWWTFLTPFFAAHGYTLYVPIDDKPTGASHPHPIDGKPTTRQAHPFARRLYSTNKDTKLSLRPCVRGARDKHGRDVVIRIVSGPQRSRELEVLQRLTSPSALRDPRNITIPILDWLKFDGLVFIVMPRWDPAWIHDFGTVAECIHIAETFLAYLDFLHEHRIAHMDIHPGNMTINTVIPARCFHLTGLRDPAETRYAMIDFGTSFIYPPETHLDTVREVFPQYSWRYHGMNEEEGPFNPFSVDVSSLGYILDRRVRVIREVVPEIIPFVEWMRPFKLSDCPTAREAYLKFQELKSKLTAEQLSAPLSDISYSGDGEYQKKYTYKSRPTLPAHNWSP</sequence>
<accession>A0A409WC01</accession>
<dbReference type="SUPFAM" id="SSF56112">
    <property type="entry name" value="Protein kinase-like (PK-like)"/>
    <property type="match status" value="1"/>
</dbReference>